<feature type="compositionally biased region" description="Low complexity" evidence="1">
    <location>
        <begin position="112"/>
        <end position="131"/>
    </location>
</feature>
<gene>
    <name evidence="2" type="ORF">PCOR1329_LOCUS49558</name>
</gene>
<evidence type="ECO:0000256" key="1">
    <source>
        <dbReference type="SAM" id="MobiDB-lite"/>
    </source>
</evidence>
<sequence length="152" mass="15089">MEAALGPWEGSEPIWSAAQRVARETQRRRSELLSMRSATADPGGSAPGPDEVAKLPGAVAEGPAQSSAPFGAPPSSRSRCAPAAAPGGRRSDGPGTPGAAPALRGLPPPTRAAPGAPSATPRASAPAWRAPSAIGRVCCRSRGQASAAPARS</sequence>
<organism evidence="2 3">
    <name type="scientific">Prorocentrum cordatum</name>
    <dbReference type="NCBI Taxonomy" id="2364126"/>
    <lineage>
        <taxon>Eukaryota</taxon>
        <taxon>Sar</taxon>
        <taxon>Alveolata</taxon>
        <taxon>Dinophyceae</taxon>
        <taxon>Prorocentrales</taxon>
        <taxon>Prorocentraceae</taxon>
        <taxon>Prorocentrum</taxon>
    </lineage>
</organism>
<feature type="compositionally biased region" description="Low complexity" evidence="1">
    <location>
        <begin position="73"/>
        <end position="105"/>
    </location>
</feature>
<proteinExistence type="predicted"/>
<evidence type="ECO:0000313" key="3">
    <source>
        <dbReference type="Proteomes" id="UP001189429"/>
    </source>
</evidence>
<keyword evidence="3" id="KW-1185">Reference proteome</keyword>
<feature type="region of interest" description="Disordered" evidence="1">
    <location>
        <begin position="1"/>
        <end position="131"/>
    </location>
</feature>
<name>A0ABN9ULX4_9DINO</name>
<evidence type="ECO:0000313" key="2">
    <source>
        <dbReference type="EMBL" id="CAK0860662.1"/>
    </source>
</evidence>
<accession>A0ABN9ULX4</accession>
<dbReference type="Proteomes" id="UP001189429">
    <property type="component" value="Unassembled WGS sequence"/>
</dbReference>
<protein>
    <submittedName>
        <fullName evidence="2">Uncharacterized protein</fullName>
    </submittedName>
</protein>
<comment type="caution">
    <text evidence="2">The sequence shown here is derived from an EMBL/GenBank/DDBJ whole genome shotgun (WGS) entry which is preliminary data.</text>
</comment>
<dbReference type="EMBL" id="CAUYUJ010015999">
    <property type="protein sequence ID" value="CAK0860662.1"/>
    <property type="molecule type" value="Genomic_DNA"/>
</dbReference>
<reference evidence="2" key="1">
    <citation type="submission" date="2023-10" db="EMBL/GenBank/DDBJ databases">
        <authorList>
            <person name="Chen Y."/>
            <person name="Shah S."/>
            <person name="Dougan E. K."/>
            <person name="Thang M."/>
            <person name="Chan C."/>
        </authorList>
    </citation>
    <scope>NUCLEOTIDE SEQUENCE [LARGE SCALE GENOMIC DNA]</scope>
</reference>
<feature type="compositionally biased region" description="Basic and acidic residues" evidence="1">
    <location>
        <begin position="21"/>
        <end position="31"/>
    </location>
</feature>